<accession>L7UGW1</accession>
<protein>
    <recommendedName>
        <fullName evidence="4">Lipoprotein</fullName>
    </recommendedName>
</protein>
<dbReference type="Proteomes" id="UP000011131">
    <property type="component" value="Chromosome"/>
</dbReference>
<evidence type="ECO:0000313" key="3">
    <source>
        <dbReference type="Proteomes" id="UP000011131"/>
    </source>
</evidence>
<dbReference type="HOGENOM" id="CLU_1641897_0_0_7"/>
<dbReference type="PATRIC" id="fig|1278073.3.peg.6068"/>
<organism evidence="2 3">
    <name type="scientific">Myxococcus stipitatus (strain DSM 14675 / JCM 12634 / Mx s8)</name>
    <dbReference type="NCBI Taxonomy" id="1278073"/>
    <lineage>
        <taxon>Bacteria</taxon>
        <taxon>Pseudomonadati</taxon>
        <taxon>Myxococcota</taxon>
        <taxon>Myxococcia</taxon>
        <taxon>Myxococcales</taxon>
        <taxon>Cystobacterineae</taxon>
        <taxon>Myxococcaceae</taxon>
        <taxon>Myxococcus</taxon>
    </lineage>
</organism>
<feature type="region of interest" description="Disordered" evidence="1">
    <location>
        <begin position="61"/>
        <end position="81"/>
    </location>
</feature>
<dbReference type="KEGG" id="msd:MYSTI_05985"/>
<proteinExistence type="predicted"/>
<keyword evidence="3" id="KW-1185">Reference proteome</keyword>
<feature type="compositionally biased region" description="Basic and acidic residues" evidence="1">
    <location>
        <begin position="72"/>
        <end position="81"/>
    </location>
</feature>
<name>L7UGW1_MYXSD</name>
<reference evidence="2 3" key="1">
    <citation type="journal article" date="2013" name="Genome Announc.">
        <title>Complete genome sequence of Myxococcus stipitatus strain DSM 14675, a fruiting myxobacterium.</title>
        <authorList>
            <person name="Huntley S."/>
            <person name="Kneip S."/>
            <person name="Treuner-Lange A."/>
            <person name="Sogaard-Andersen L."/>
        </authorList>
    </citation>
    <scope>NUCLEOTIDE SEQUENCE [LARGE SCALE GENOMIC DNA]</scope>
    <source>
        <strain evidence="3">DSM 14675 / JCM 12634 / Mx s8</strain>
    </source>
</reference>
<dbReference type="AlphaFoldDB" id="L7UGW1"/>
<evidence type="ECO:0000313" key="2">
    <source>
        <dbReference type="EMBL" id="AGC47258.1"/>
    </source>
</evidence>
<sequence>MKWSMGGIAVALFAVGCGGSEGEPTGTDDGSKREVECGAFRLTFEEDYGFCHEGCRSRLELSSDGTGSAARSEAHEPPRTKRDFTLTEEELAAVRTGLETGNAITWDRNYGCPDCFDQGSYELTYESCDEQRTTVLDPTEQPAELKPLVKTLRALLHANRP</sequence>
<dbReference type="PROSITE" id="PS51257">
    <property type="entry name" value="PROKAR_LIPOPROTEIN"/>
    <property type="match status" value="1"/>
</dbReference>
<evidence type="ECO:0008006" key="4">
    <source>
        <dbReference type="Google" id="ProtNLM"/>
    </source>
</evidence>
<gene>
    <name evidence="2" type="ordered locus">MYSTI_05985</name>
</gene>
<dbReference type="EMBL" id="CP004025">
    <property type="protein sequence ID" value="AGC47258.1"/>
    <property type="molecule type" value="Genomic_DNA"/>
</dbReference>
<evidence type="ECO:0000256" key="1">
    <source>
        <dbReference type="SAM" id="MobiDB-lite"/>
    </source>
</evidence>